<feature type="domain" description="RGS" evidence="4">
    <location>
        <begin position="655"/>
        <end position="774"/>
    </location>
</feature>
<organism evidence="5 6">
    <name type="scientific">Anaeramoeba flamelloides</name>
    <dbReference type="NCBI Taxonomy" id="1746091"/>
    <lineage>
        <taxon>Eukaryota</taxon>
        <taxon>Metamonada</taxon>
        <taxon>Anaeramoebidae</taxon>
        <taxon>Anaeramoeba</taxon>
    </lineage>
</organism>
<evidence type="ECO:0000256" key="1">
    <source>
        <dbReference type="ARBA" id="ARBA00022700"/>
    </source>
</evidence>
<dbReference type="SUPFAM" id="SSF48097">
    <property type="entry name" value="Regulator of G-protein signaling, RGS"/>
    <property type="match status" value="1"/>
</dbReference>
<dbReference type="InterPro" id="IPR047016">
    <property type="entry name" value="RGS6/7/9/11"/>
</dbReference>
<reference evidence="5" key="1">
    <citation type="submission" date="2022-08" db="EMBL/GenBank/DDBJ databases">
        <title>Novel sulfate-reducing endosymbionts in the free-living metamonad Anaeramoeba.</title>
        <authorList>
            <person name="Jerlstrom-Hultqvist J."/>
            <person name="Cepicka I."/>
            <person name="Gallot-Lavallee L."/>
            <person name="Salas-Leiva D."/>
            <person name="Curtis B.A."/>
            <person name="Zahonova K."/>
            <person name="Pipaliya S."/>
            <person name="Dacks J."/>
            <person name="Roger A.J."/>
        </authorList>
    </citation>
    <scope>NUCLEOTIDE SEQUENCE</scope>
    <source>
        <strain evidence="5">Schooner1</strain>
    </source>
</reference>
<keyword evidence="1" id="KW-0734">Signal transduction inhibitor</keyword>
<evidence type="ECO:0000313" key="5">
    <source>
        <dbReference type="EMBL" id="KAJ6235453.1"/>
    </source>
</evidence>
<dbReference type="Gene3D" id="1.10.167.10">
    <property type="entry name" value="Regulator of G-protein Signalling 4, domain 2"/>
    <property type="match status" value="1"/>
</dbReference>
<evidence type="ECO:0000313" key="6">
    <source>
        <dbReference type="Proteomes" id="UP001150062"/>
    </source>
</evidence>
<keyword evidence="2" id="KW-0175">Coiled coil</keyword>
<feature type="region of interest" description="Disordered" evidence="3">
    <location>
        <begin position="187"/>
        <end position="216"/>
    </location>
</feature>
<sequence length="837" mass="97932">MNQKNSSVKGFLPTFFHRTKTKSVPPKLTPKSQPVSNNVIPLSRLTQRIELFQEQLYDLRAKRQQLKIRRFQGELPEKVKQLSGRLNGQTEENKSLQEKIQKYRLLQEKFVLENAIINLNINTNLKKTKTNPNIGTDTDTDTETEKETETETDLETETGTDTSTDTKNDQKLQFQIKTEELTPKRIKIKKQKKSYKTSKSVDKIERTKKESFQKKPNRALTKTNKNFQTQPNLNDKTEMLLSEKKTKNKNKNFQNNSQDYIELKCGSGTALNIEKTDSSNCLETNNTKMGKNTKKLSINTQLHPTFSNDGAQNKKSPRSNSAPEKIEIIHFYNQKKHNRLIPNSKNNSKTDLTNKKEILEILKKKLTKYEQQSSLNKTLRKNSRILRIELKKTLGQEKKEYEKFTQSSEGKKQLFEYSNKKEELQCIIKRIKKLKFDIGHLSKIQTDFLRIKERLRQIQIKSLTQQTEKKSLKLEIKTLKELKQQKIDENNQDIKIDNEIKIENNQETDNKNVNKKQNNSGDEDDDEDEWTQIVPIGIRKNNKTGLQKKEKMTIVKITENEKITRKGNVTFTLKKNVRSKTTPKPKETDLDLTTDLDYLTIDSHQLQQKKSHSNSKSNQIIKSKLKTKKISQRKRALSICITKKELNKTQFEISSLTKLLTIPTGVAFFQEYLCTEFNQENIMFWQEVKSFKQNCVTQRQIRKIAKKIILKFIKPESLFEINIDSECRTKILKQFKQKDFSNEMFDQAHQIVFNHLQLNSFDNFKYSKYYPILIKYLRQDSTIDLQPGKKICALVFGKKNIIKKKSLNDEKRIIGKTRNAYQLGEELLTNILDISSY</sequence>
<feature type="compositionally biased region" description="Basic and acidic residues" evidence="3">
    <location>
        <begin position="199"/>
        <end position="213"/>
    </location>
</feature>
<feature type="compositionally biased region" description="Basic and acidic residues" evidence="3">
    <location>
        <begin position="498"/>
        <end position="512"/>
    </location>
</feature>
<evidence type="ECO:0000256" key="3">
    <source>
        <dbReference type="SAM" id="MobiDB-lite"/>
    </source>
</evidence>
<name>A0ABQ8XS56_9EUKA</name>
<evidence type="ECO:0000256" key="2">
    <source>
        <dbReference type="SAM" id="Coils"/>
    </source>
</evidence>
<feature type="compositionally biased region" description="Low complexity" evidence="3">
    <location>
        <begin position="127"/>
        <end position="137"/>
    </location>
</feature>
<keyword evidence="6" id="KW-1185">Reference proteome</keyword>
<dbReference type="InterPro" id="IPR016137">
    <property type="entry name" value="RGS"/>
</dbReference>
<feature type="region of interest" description="Disordered" evidence="3">
    <location>
        <begin position="127"/>
        <end position="171"/>
    </location>
</feature>
<dbReference type="PROSITE" id="PS50132">
    <property type="entry name" value="RGS"/>
    <property type="match status" value="1"/>
</dbReference>
<gene>
    <name evidence="5" type="ORF">M0813_03600</name>
</gene>
<proteinExistence type="predicted"/>
<dbReference type="PANTHER" id="PTHR45746">
    <property type="entry name" value="LP21163P"/>
    <property type="match status" value="1"/>
</dbReference>
<dbReference type="InterPro" id="IPR036305">
    <property type="entry name" value="RGS_sf"/>
</dbReference>
<dbReference type="PRINTS" id="PR01301">
    <property type="entry name" value="RGSPROTEIN"/>
</dbReference>
<comment type="caution">
    <text evidence="5">The sequence shown here is derived from an EMBL/GenBank/DDBJ whole genome shotgun (WGS) entry which is preliminary data.</text>
</comment>
<dbReference type="CDD" id="cd07440">
    <property type="entry name" value="RGS"/>
    <property type="match status" value="1"/>
</dbReference>
<dbReference type="Pfam" id="PF00615">
    <property type="entry name" value="RGS"/>
    <property type="match status" value="1"/>
</dbReference>
<protein>
    <submittedName>
        <fullName evidence="5">Regulator of g-protein signaling 13</fullName>
    </submittedName>
</protein>
<feature type="compositionally biased region" description="Basic residues" evidence="3">
    <location>
        <begin position="187"/>
        <end position="196"/>
    </location>
</feature>
<feature type="region of interest" description="Disordered" evidence="3">
    <location>
        <begin position="301"/>
        <end position="324"/>
    </location>
</feature>
<accession>A0ABQ8XS56</accession>
<feature type="region of interest" description="Disordered" evidence="3">
    <location>
        <begin position="498"/>
        <end position="532"/>
    </location>
</feature>
<feature type="compositionally biased region" description="Acidic residues" evidence="3">
    <location>
        <begin position="521"/>
        <end position="530"/>
    </location>
</feature>
<feature type="coiled-coil region" evidence="2">
    <location>
        <begin position="42"/>
        <end position="106"/>
    </location>
</feature>
<feature type="compositionally biased region" description="Polar residues" evidence="3">
    <location>
        <begin position="301"/>
        <end position="322"/>
    </location>
</feature>
<evidence type="ECO:0000259" key="4">
    <source>
        <dbReference type="PROSITE" id="PS50132"/>
    </source>
</evidence>
<dbReference type="InterPro" id="IPR044926">
    <property type="entry name" value="RGS_subdomain_2"/>
</dbReference>
<dbReference type="Proteomes" id="UP001150062">
    <property type="component" value="Unassembled WGS sequence"/>
</dbReference>
<dbReference type="EMBL" id="JAOAOG010000257">
    <property type="protein sequence ID" value="KAJ6235453.1"/>
    <property type="molecule type" value="Genomic_DNA"/>
</dbReference>
<dbReference type="SMART" id="SM00315">
    <property type="entry name" value="RGS"/>
    <property type="match status" value="1"/>
</dbReference>
<dbReference type="PANTHER" id="PTHR45746:SF6">
    <property type="entry name" value="LP21163P"/>
    <property type="match status" value="1"/>
</dbReference>